<dbReference type="EMBL" id="JAMXFA010000024">
    <property type="protein sequence ID" value="MCT7979528.1"/>
    <property type="molecule type" value="Genomic_DNA"/>
</dbReference>
<organism evidence="2 3">
    <name type="scientific">Laspinema olomoucense D3b</name>
    <dbReference type="NCBI Taxonomy" id="2953688"/>
    <lineage>
        <taxon>Bacteria</taxon>
        <taxon>Bacillati</taxon>
        <taxon>Cyanobacteriota</taxon>
        <taxon>Cyanophyceae</taxon>
        <taxon>Oscillatoriophycideae</taxon>
        <taxon>Oscillatoriales</taxon>
        <taxon>Laspinemataceae</taxon>
        <taxon>Laspinema</taxon>
        <taxon>Laspinema olomoucense</taxon>
    </lineage>
</organism>
<protein>
    <submittedName>
        <fullName evidence="2">Uncharacterized protein</fullName>
    </submittedName>
</protein>
<gene>
    <name evidence="2" type="ORF">NG792_17570</name>
</gene>
<reference evidence="2 3" key="1">
    <citation type="journal article" date="2022" name="Front. Microbiol.">
        <title>High genomic differentiation and limited gene flow indicate recent cryptic speciation within the genus Laspinema (cyanobacteria).</title>
        <authorList>
            <person name="Stanojkovic A."/>
            <person name="Skoupy S."/>
            <person name="Skaloud P."/>
            <person name="Dvorak P."/>
        </authorList>
    </citation>
    <scope>NUCLEOTIDE SEQUENCE [LARGE SCALE GENOMIC DNA]</scope>
    <source>
        <strain evidence="2 3">D3b</strain>
    </source>
</reference>
<dbReference type="RefSeq" id="WP_261197593.1">
    <property type="nucleotide sequence ID" value="NZ_JAMXFA010000024.1"/>
</dbReference>
<comment type="caution">
    <text evidence="2">The sequence shown here is derived from an EMBL/GenBank/DDBJ whole genome shotgun (WGS) entry which is preliminary data.</text>
</comment>
<evidence type="ECO:0000256" key="1">
    <source>
        <dbReference type="SAM" id="Phobius"/>
    </source>
</evidence>
<accession>A0ABT2N9Z7</accession>
<evidence type="ECO:0000313" key="3">
    <source>
        <dbReference type="Proteomes" id="UP001525961"/>
    </source>
</evidence>
<name>A0ABT2N9Z7_9CYAN</name>
<proteinExistence type="predicted"/>
<keyword evidence="1" id="KW-1133">Transmembrane helix</keyword>
<feature type="transmembrane region" description="Helical" evidence="1">
    <location>
        <begin position="6"/>
        <end position="29"/>
    </location>
</feature>
<keyword evidence="3" id="KW-1185">Reference proteome</keyword>
<dbReference type="Proteomes" id="UP001525961">
    <property type="component" value="Unassembled WGS sequence"/>
</dbReference>
<evidence type="ECO:0000313" key="2">
    <source>
        <dbReference type="EMBL" id="MCT7979528.1"/>
    </source>
</evidence>
<keyword evidence="1" id="KW-0812">Transmembrane</keyword>
<sequence length="53" mass="5706">MKTTTQLSVAAVALFTSSFINMASVSYLINRMSDEGRVVNPAGIMRGATQRLV</sequence>
<keyword evidence="1" id="KW-0472">Membrane</keyword>